<keyword evidence="1" id="KW-0472">Membrane</keyword>
<feature type="transmembrane region" description="Helical" evidence="1">
    <location>
        <begin position="130"/>
        <end position="152"/>
    </location>
</feature>
<dbReference type="Proteomes" id="UP000567179">
    <property type="component" value="Unassembled WGS sequence"/>
</dbReference>
<dbReference type="AlphaFoldDB" id="A0A8H5F883"/>
<sequence length="390" mass="44707">MTLFNVPPYLDWPAQFCLFLTGATWIASLVTNNVSQVDRLWTFLPTIYTAYYAFLPALPPAQTLWVMPYAPKALGWSVLKDYSPRAVLMFGLVFIWMCRLTYNAYRRGFFTNFQDEDYRWIVLRQQLPKWLFHVTNLTFISAAQNVLLLLLGLPTYIASVVQPHTPLTTSDYALAVVALTILGIEFTADNQQWAFHSYKHAFLAKEKGDATVKAYNEREQWPGARLAWTPDDARRGFITRGLWRYSRHPNFACEQSFWWVINLMPLLCPDGPNLQQLHVPLRTLIVSLLTPSLWQPLYASLRASFWPSIEQVLPAVCLSILFYSSTIFTEAISLSKYPAAYKAYQRRVGMFSAGQTLAKGLWIKYVNGSLAEERVERLVWGDSVAKGKTQ</sequence>
<evidence type="ECO:0000313" key="2">
    <source>
        <dbReference type="EMBL" id="KAF5327326.1"/>
    </source>
</evidence>
<dbReference type="PANTHER" id="PTHR32251">
    <property type="entry name" value="3-OXO-5-ALPHA-STEROID 4-DEHYDROGENASE"/>
    <property type="match status" value="1"/>
</dbReference>
<organism evidence="2 3">
    <name type="scientific">Psilocybe cf. subviscida</name>
    <dbReference type="NCBI Taxonomy" id="2480587"/>
    <lineage>
        <taxon>Eukaryota</taxon>
        <taxon>Fungi</taxon>
        <taxon>Dikarya</taxon>
        <taxon>Basidiomycota</taxon>
        <taxon>Agaricomycotina</taxon>
        <taxon>Agaricomycetes</taxon>
        <taxon>Agaricomycetidae</taxon>
        <taxon>Agaricales</taxon>
        <taxon>Agaricineae</taxon>
        <taxon>Strophariaceae</taxon>
        <taxon>Psilocybe</taxon>
    </lineage>
</organism>
<feature type="transmembrane region" description="Helical" evidence="1">
    <location>
        <begin position="43"/>
        <end position="62"/>
    </location>
</feature>
<feature type="transmembrane region" description="Helical" evidence="1">
    <location>
        <begin position="82"/>
        <end position="102"/>
    </location>
</feature>
<reference evidence="2 3" key="1">
    <citation type="journal article" date="2020" name="ISME J.">
        <title>Uncovering the hidden diversity of litter-decomposition mechanisms in mushroom-forming fungi.</title>
        <authorList>
            <person name="Floudas D."/>
            <person name="Bentzer J."/>
            <person name="Ahren D."/>
            <person name="Johansson T."/>
            <person name="Persson P."/>
            <person name="Tunlid A."/>
        </authorList>
    </citation>
    <scope>NUCLEOTIDE SEQUENCE [LARGE SCALE GENOMIC DNA]</scope>
    <source>
        <strain evidence="2 3">CBS 101986</strain>
    </source>
</reference>
<dbReference type="PANTHER" id="PTHR32251:SF23">
    <property type="entry name" value="3-OXO-5-ALPHA-STEROID 4-DEHYDROGENASE (DUF1295)"/>
    <property type="match status" value="1"/>
</dbReference>
<dbReference type="Pfam" id="PF06966">
    <property type="entry name" value="DUF1295"/>
    <property type="match status" value="1"/>
</dbReference>
<dbReference type="OrthoDB" id="201504at2759"/>
<keyword evidence="3" id="KW-1185">Reference proteome</keyword>
<proteinExistence type="predicted"/>
<comment type="caution">
    <text evidence="2">The sequence shown here is derived from an EMBL/GenBank/DDBJ whole genome shotgun (WGS) entry which is preliminary data.</text>
</comment>
<evidence type="ECO:0008006" key="4">
    <source>
        <dbReference type="Google" id="ProtNLM"/>
    </source>
</evidence>
<protein>
    <recommendedName>
        <fullName evidence="4">DUF1295-domain-containing protein</fullName>
    </recommendedName>
</protein>
<keyword evidence="1" id="KW-0812">Transmembrane</keyword>
<evidence type="ECO:0000256" key="1">
    <source>
        <dbReference type="SAM" id="Phobius"/>
    </source>
</evidence>
<dbReference type="EMBL" id="JAACJJ010000014">
    <property type="protein sequence ID" value="KAF5327326.1"/>
    <property type="molecule type" value="Genomic_DNA"/>
</dbReference>
<evidence type="ECO:0000313" key="3">
    <source>
        <dbReference type="Proteomes" id="UP000567179"/>
    </source>
</evidence>
<feature type="transmembrane region" description="Helical" evidence="1">
    <location>
        <begin position="12"/>
        <end position="31"/>
    </location>
</feature>
<keyword evidence="1" id="KW-1133">Transmembrane helix</keyword>
<dbReference type="InterPro" id="IPR010721">
    <property type="entry name" value="UstE-like"/>
</dbReference>
<name>A0A8H5F883_9AGAR</name>
<dbReference type="GO" id="GO:0016020">
    <property type="term" value="C:membrane"/>
    <property type="evidence" value="ECO:0007669"/>
    <property type="project" value="TreeGrafter"/>
</dbReference>
<accession>A0A8H5F883</accession>
<dbReference type="Gene3D" id="1.20.120.1630">
    <property type="match status" value="1"/>
</dbReference>
<gene>
    <name evidence="2" type="ORF">D9619_004017</name>
</gene>